<protein>
    <submittedName>
        <fullName evidence="1">Uncharacterized protein</fullName>
    </submittedName>
</protein>
<dbReference type="KEGG" id="camu:CA2015_0118"/>
<evidence type="ECO:0000313" key="1">
    <source>
        <dbReference type="EMBL" id="AKP49602.1"/>
    </source>
</evidence>
<evidence type="ECO:0000313" key="2">
    <source>
        <dbReference type="Proteomes" id="UP000036520"/>
    </source>
</evidence>
<reference evidence="1 2" key="1">
    <citation type="submission" date="2015-07" db="EMBL/GenBank/DDBJ databases">
        <authorList>
            <person name="Kim K.M."/>
        </authorList>
    </citation>
    <scope>NUCLEOTIDE SEQUENCE [LARGE SCALE GENOMIC DNA]</scope>
    <source>
        <strain evidence="1 2">KCTC 12363</strain>
    </source>
</reference>
<dbReference type="OrthoDB" id="840127at2"/>
<keyword evidence="2" id="KW-1185">Reference proteome</keyword>
<dbReference type="EMBL" id="CP012040">
    <property type="protein sequence ID" value="AKP49602.1"/>
    <property type="molecule type" value="Genomic_DNA"/>
</dbReference>
<proteinExistence type="predicted"/>
<gene>
    <name evidence="1" type="ORF">CA2015_0118</name>
</gene>
<accession>A0A0H4PMW4</accession>
<organism evidence="1 2">
    <name type="scientific">Cyclobacterium amurskyense</name>
    <dbReference type="NCBI Taxonomy" id="320787"/>
    <lineage>
        <taxon>Bacteria</taxon>
        <taxon>Pseudomonadati</taxon>
        <taxon>Bacteroidota</taxon>
        <taxon>Cytophagia</taxon>
        <taxon>Cytophagales</taxon>
        <taxon>Cyclobacteriaceae</taxon>
        <taxon>Cyclobacterium</taxon>
    </lineage>
</organism>
<dbReference type="AlphaFoldDB" id="A0A0H4PMW4"/>
<sequence length="66" mass="7748">MKQLTINIADNKFEVFLEFIKTLDYVKVEDSEEKALEELQNSLIQVKLMKEGKLPKQSTEDFLNEL</sequence>
<name>A0A0H4PMW4_9BACT</name>
<dbReference type="Proteomes" id="UP000036520">
    <property type="component" value="Chromosome"/>
</dbReference>
<dbReference type="RefSeq" id="WP_048640128.1">
    <property type="nucleotide sequence ID" value="NZ_CP012040.1"/>
</dbReference>